<evidence type="ECO:0000313" key="1">
    <source>
        <dbReference type="EMBL" id="KAH7966961.1"/>
    </source>
</evidence>
<organism evidence="1 2">
    <name type="scientific">Dermacentor silvarum</name>
    <name type="common">Tick</name>
    <dbReference type="NCBI Taxonomy" id="543639"/>
    <lineage>
        <taxon>Eukaryota</taxon>
        <taxon>Metazoa</taxon>
        <taxon>Ecdysozoa</taxon>
        <taxon>Arthropoda</taxon>
        <taxon>Chelicerata</taxon>
        <taxon>Arachnida</taxon>
        <taxon>Acari</taxon>
        <taxon>Parasitiformes</taxon>
        <taxon>Ixodida</taxon>
        <taxon>Ixodoidea</taxon>
        <taxon>Ixodidae</taxon>
        <taxon>Rhipicephalinae</taxon>
        <taxon>Dermacentor</taxon>
    </lineage>
</organism>
<evidence type="ECO:0000313" key="2">
    <source>
        <dbReference type="Proteomes" id="UP000821865"/>
    </source>
</evidence>
<gene>
    <name evidence="1" type="ORF">HPB49_020911</name>
</gene>
<accession>A0ACB8DGF7</accession>
<sequence length="1217" mass="132492">MLENRGPKPDVATTRRLSSLTDTPGGLLVPSSREPPLSKILCTSRSALYQSGASTGTLIPCGSADVTMAATSLAVSNAPHDLTSVAHASTSAHEKSSGPRYASQEQSETAARRLVIDSLNSQKSSLRSPPEVNADALKCFKYIAEGRSSDCAHLERSNKSTVQVAEEDSGGKAATEYALVPSYTRSDFVGSPSNTGVAASSPGEVGLHECSGITAASSLQASTSLHTSGRQQQGASRDKPLIFPQPRSSESFVIQGHCESASRTYSEAATGHGVSLRNLVPAAIRSERVVAHPRAVSDQVRGVKELKNELLLEDPDVTAGFSRTGLGCGSVAPTSRPLISPPAEEASSKTINQREELPAAAAIIRAGPFTLTSKGETLTRSDASRRATNEANQAVAAENHPKYLAPSFAPSENSPSSKKPVVSEASLLLSDTSESTELSSQATAPLNPTTYRFSGSRAHDAPLLVPPEKKQSKLSRAGGGEASSDSDVSAKRSSQRSTEDSPSRQKSKTTAQTPHQVEVPASARDMRVYGQAELPAATECLLYPVAVCLAFVLITVLALLFLPAHWPSFWNKSTPRTVKGRSSVTCKSIGCLQNALYLSTLLSWDSKKPCTDFYAFVCLRWTNTFSSPFESSISTDDDYVAFLEARVHASLRDNYRNSKALRPLKDLYEKCGNYETIEKSGWSALTNLLTEVFFVDFPLTPQTSTNISVWKIAAELLRKTGTDALLSVGVAFHPVFAAIDIASIGPPELMTKRNVGIEEAVPLYATAIFWASRFSQGRSSWPSVAAATEKFAGDIERLAQLRTKGSRAQVQTLPTRSPLMKFLSEAFGGFQVSFFSVATPAVLIRSPDLVGLIVNMVERTEMHIVVNYLGLRLMIQVAPFLPYSGLNDINGAFIYGKRTTGAPRSRLCVRAVERALFPAVHVHLFAETKLNKLASALVNIVHIVVDEFNAVVDDSLLFDNQSKKAIKHILRKTDFQVLLPGWTKNAALVQMYLDSLPAVNVNRSALSTYIDYHQRTFVYALERGAGQRWSGSAFSDDCWHESHPWTVYVPLLTFNGTQVLDKGLLDAMQLSRLAPRLGRCLFNMLLEVADSKKDHDHWLTDNTWRNLLDAESIFKQQLVDLRFGHLRDVLASRTAFRVFKKIVASSDVADFTVMRKEGGVFTSAQMFFASLMLQNCEVSGRPRRVRPSADGEKWSMALRNTKEYAETFNCSLETHIN</sequence>
<dbReference type="EMBL" id="CM023471">
    <property type="protein sequence ID" value="KAH7966961.1"/>
    <property type="molecule type" value="Genomic_DNA"/>
</dbReference>
<dbReference type="Proteomes" id="UP000821865">
    <property type="component" value="Chromosome 2"/>
</dbReference>
<proteinExistence type="predicted"/>
<protein>
    <submittedName>
        <fullName evidence="1">Uncharacterized protein</fullName>
    </submittedName>
</protein>
<comment type="caution">
    <text evidence="1">The sequence shown here is derived from an EMBL/GenBank/DDBJ whole genome shotgun (WGS) entry which is preliminary data.</text>
</comment>
<reference evidence="1" key="1">
    <citation type="submission" date="2020-05" db="EMBL/GenBank/DDBJ databases">
        <title>Large-scale comparative analyses of tick genomes elucidate their genetic diversity and vector capacities.</title>
        <authorList>
            <person name="Jia N."/>
            <person name="Wang J."/>
            <person name="Shi W."/>
            <person name="Du L."/>
            <person name="Sun Y."/>
            <person name="Zhan W."/>
            <person name="Jiang J."/>
            <person name="Wang Q."/>
            <person name="Zhang B."/>
            <person name="Ji P."/>
            <person name="Sakyi L.B."/>
            <person name="Cui X."/>
            <person name="Yuan T."/>
            <person name="Jiang B."/>
            <person name="Yang W."/>
            <person name="Lam T.T.-Y."/>
            <person name="Chang Q."/>
            <person name="Ding S."/>
            <person name="Wang X."/>
            <person name="Zhu J."/>
            <person name="Ruan X."/>
            <person name="Zhao L."/>
            <person name="Wei J."/>
            <person name="Que T."/>
            <person name="Du C."/>
            <person name="Cheng J."/>
            <person name="Dai P."/>
            <person name="Han X."/>
            <person name="Huang E."/>
            <person name="Gao Y."/>
            <person name="Liu J."/>
            <person name="Shao H."/>
            <person name="Ye R."/>
            <person name="Li L."/>
            <person name="Wei W."/>
            <person name="Wang X."/>
            <person name="Wang C."/>
            <person name="Yang T."/>
            <person name="Huo Q."/>
            <person name="Li W."/>
            <person name="Guo W."/>
            <person name="Chen H."/>
            <person name="Zhou L."/>
            <person name="Ni X."/>
            <person name="Tian J."/>
            <person name="Zhou Y."/>
            <person name="Sheng Y."/>
            <person name="Liu T."/>
            <person name="Pan Y."/>
            <person name="Xia L."/>
            <person name="Li J."/>
            <person name="Zhao F."/>
            <person name="Cao W."/>
        </authorList>
    </citation>
    <scope>NUCLEOTIDE SEQUENCE</scope>
    <source>
        <strain evidence="1">Dsil-2018</strain>
    </source>
</reference>
<name>A0ACB8DGF7_DERSI</name>
<keyword evidence="2" id="KW-1185">Reference proteome</keyword>